<keyword evidence="1" id="KW-0677">Repeat</keyword>
<dbReference type="SUPFAM" id="SSF63829">
    <property type="entry name" value="Calcium-dependent phosphotriesterase"/>
    <property type="match status" value="1"/>
</dbReference>
<accession>A0A0F9CSQ0</accession>
<reference evidence="3" key="1">
    <citation type="journal article" date="2015" name="Nature">
        <title>Complex archaea that bridge the gap between prokaryotes and eukaryotes.</title>
        <authorList>
            <person name="Spang A."/>
            <person name="Saw J.H."/>
            <person name="Jorgensen S.L."/>
            <person name="Zaremba-Niedzwiedzka K."/>
            <person name="Martijn J."/>
            <person name="Lind A.E."/>
            <person name="van Eijk R."/>
            <person name="Schleper C."/>
            <person name="Guy L."/>
            <person name="Ettema T.J."/>
        </authorList>
    </citation>
    <scope>NUCLEOTIDE SEQUENCE</scope>
</reference>
<protein>
    <recommendedName>
        <fullName evidence="2">SMP-30/Gluconolactonase/LRE-like region domain-containing protein</fullName>
    </recommendedName>
</protein>
<evidence type="ECO:0000313" key="3">
    <source>
        <dbReference type="EMBL" id="KKL52448.1"/>
    </source>
</evidence>
<organism evidence="3">
    <name type="scientific">marine sediment metagenome</name>
    <dbReference type="NCBI Taxonomy" id="412755"/>
    <lineage>
        <taxon>unclassified sequences</taxon>
        <taxon>metagenomes</taxon>
        <taxon>ecological metagenomes</taxon>
    </lineage>
</organism>
<evidence type="ECO:0000259" key="2">
    <source>
        <dbReference type="Pfam" id="PF08450"/>
    </source>
</evidence>
<dbReference type="AlphaFoldDB" id="A0A0F9CSQ0"/>
<dbReference type="Gene3D" id="2.120.10.30">
    <property type="entry name" value="TolB, C-terminal domain"/>
    <property type="match status" value="1"/>
</dbReference>
<comment type="caution">
    <text evidence="3">The sequence shown here is derived from an EMBL/GenBank/DDBJ whole genome shotgun (WGS) entry which is preliminary data.</text>
</comment>
<dbReference type="InterPro" id="IPR013658">
    <property type="entry name" value="SGL"/>
</dbReference>
<dbReference type="InterPro" id="IPR001258">
    <property type="entry name" value="NHL_repeat"/>
</dbReference>
<feature type="domain" description="SMP-30/Gluconolactonase/LRE-like region" evidence="2">
    <location>
        <begin position="122"/>
        <end position="229"/>
    </location>
</feature>
<dbReference type="EMBL" id="LAZR01031890">
    <property type="protein sequence ID" value="KKL52448.1"/>
    <property type="molecule type" value="Genomic_DNA"/>
</dbReference>
<dbReference type="Pfam" id="PF08450">
    <property type="entry name" value="SGL"/>
    <property type="match status" value="1"/>
</dbReference>
<dbReference type="SUPFAM" id="SSF75011">
    <property type="entry name" value="3-carboxy-cis,cis-mucoante lactonizing enzyme"/>
    <property type="match status" value="1"/>
</dbReference>
<dbReference type="InterPro" id="IPR011042">
    <property type="entry name" value="6-blade_b-propeller_TolB-like"/>
</dbReference>
<name>A0A0F9CSQ0_9ZZZZ</name>
<feature type="non-terminal residue" evidence="3">
    <location>
        <position position="1"/>
    </location>
</feature>
<dbReference type="PROSITE" id="PS51125">
    <property type="entry name" value="NHL"/>
    <property type="match status" value="1"/>
</dbReference>
<gene>
    <name evidence="3" type="ORF">LCGC14_2285360</name>
</gene>
<feature type="non-terminal residue" evidence="3">
    <location>
        <position position="583"/>
    </location>
</feature>
<sequence>GNYLRTIYPFPANTLKDVAGLRWHKFPQGYSRPLKESGYQQSLLTSGVNDSIDDKLGRTGLAATVMAVRAKRIALAYEHINRLATDGGTPRSTSGVRLPLKGPETGFAVRMIGYGGYGKGKQIIGPTSLAFSPDGKTVYMTGYMWKQRLGHSGCIHAVLRADFEKSDETTVFVGSRDRKKFGRDNAHLAVPTSVACDPGGNVYVSDFLNDRVQVFQPDGKHLASIKVDKPAKVLVHQKTGEIFVFSWAAFGIPGDVWRAHKYEPKSVKPTLTRFSPYPKLKRTSAGPFPLGAARTGHVFAMGQLYHVELDSWAPGPDPVFWIAGRMFIASRADHRILYIDYRKFMDPRKWSQGIRIVTRKDGKWTSVGSFGARALSKVKRITPIKHNIQHLYANPVTGMLYVGEADSGATVKAFKRLIEINPATGDIRFMELPFNALDIAFDLNGLIYMRTTDVVARYDFKTWREVPWDYGEELPKVTSGMYGRTTRAIGGLVMATVSPVCFHQGGMSVSPKGYLAVACSNRPKNRAVHRDFTIFGKESRYGKPYRPQMYPGREESSTSSSIHIWDKHGKLVHEDAVMGLGQV</sequence>
<evidence type="ECO:0000256" key="1">
    <source>
        <dbReference type="ARBA" id="ARBA00022737"/>
    </source>
</evidence>
<proteinExistence type="predicted"/>